<evidence type="ECO:0000313" key="3">
    <source>
        <dbReference type="Proteomes" id="UP000799539"/>
    </source>
</evidence>
<evidence type="ECO:0000313" key="2">
    <source>
        <dbReference type="EMBL" id="KAF2208279.1"/>
    </source>
</evidence>
<evidence type="ECO:0000256" key="1">
    <source>
        <dbReference type="SAM" id="Coils"/>
    </source>
</evidence>
<reference evidence="2" key="1">
    <citation type="journal article" date="2020" name="Stud. Mycol.">
        <title>101 Dothideomycetes genomes: a test case for predicting lifestyles and emergence of pathogens.</title>
        <authorList>
            <person name="Haridas S."/>
            <person name="Albert R."/>
            <person name="Binder M."/>
            <person name="Bloem J."/>
            <person name="Labutti K."/>
            <person name="Salamov A."/>
            <person name="Andreopoulos B."/>
            <person name="Baker S."/>
            <person name="Barry K."/>
            <person name="Bills G."/>
            <person name="Bluhm B."/>
            <person name="Cannon C."/>
            <person name="Castanera R."/>
            <person name="Culley D."/>
            <person name="Daum C."/>
            <person name="Ezra D."/>
            <person name="Gonzalez J."/>
            <person name="Henrissat B."/>
            <person name="Kuo A."/>
            <person name="Liang C."/>
            <person name="Lipzen A."/>
            <person name="Lutzoni F."/>
            <person name="Magnuson J."/>
            <person name="Mondo S."/>
            <person name="Nolan M."/>
            <person name="Ohm R."/>
            <person name="Pangilinan J."/>
            <person name="Park H.-J."/>
            <person name="Ramirez L."/>
            <person name="Alfaro M."/>
            <person name="Sun H."/>
            <person name="Tritt A."/>
            <person name="Yoshinaga Y."/>
            <person name="Zwiers L.-H."/>
            <person name="Turgeon B."/>
            <person name="Goodwin S."/>
            <person name="Spatafora J."/>
            <person name="Crous P."/>
            <person name="Grigoriev I."/>
        </authorList>
    </citation>
    <scope>NUCLEOTIDE SEQUENCE</scope>
    <source>
        <strain evidence="2">SCOH1-5</strain>
    </source>
</reference>
<name>A0A6A6F536_9PEZI</name>
<feature type="coiled-coil region" evidence="1">
    <location>
        <begin position="84"/>
        <end position="111"/>
    </location>
</feature>
<dbReference type="EMBL" id="ML992695">
    <property type="protein sequence ID" value="KAF2208279.1"/>
    <property type="molecule type" value="Genomic_DNA"/>
</dbReference>
<dbReference type="Proteomes" id="UP000799539">
    <property type="component" value="Unassembled WGS sequence"/>
</dbReference>
<gene>
    <name evidence="2" type="ORF">CERZMDRAFT_87846</name>
</gene>
<protein>
    <submittedName>
        <fullName evidence="2">Uncharacterized protein</fullName>
    </submittedName>
</protein>
<accession>A0A6A6F536</accession>
<keyword evidence="1" id="KW-0175">Coiled coil</keyword>
<sequence>MDCSEWNGSLWATPRILDGTQLAQPSPLSSTARMENVARPPAEQKTELVVRDSTPVDLEQHLDCLSPSYLHKAWSQGPELESRLRQYNNDAELILEELQAVEAELRRLHRQRKYQIRIDMLSLEDAKDTGYSDDEISLEHPHRERQAARDESVWLLYSLEMSLAMLSRIVKSEQWTALRMLWREILPRGTGNPFQSSEGSTSAPWIPLPSHQSCIQENPPPVFTAGQIRSLVMKKNQTVAPA</sequence>
<proteinExistence type="predicted"/>
<organism evidence="2 3">
    <name type="scientific">Cercospora zeae-maydis SCOH1-5</name>
    <dbReference type="NCBI Taxonomy" id="717836"/>
    <lineage>
        <taxon>Eukaryota</taxon>
        <taxon>Fungi</taxon>
        <taxon>Dikarya</taxon>
        <taxon>Ascomycota</taxon>
        <taxon>Pezizomycotina</taxon>
        <taxon>Dothideomycetes</taxon>
        <taxon>Dothideomycetidae</taxon>
        <taxon>Mycosphaerellales</taxon>
        <taxon>Mycosphaerellaceae</taxon>
        <taxon>Cercospora</taxon>
    </lineage>
</organism>
<keyword evidence="3" id="KW-1185">Reference proteome</keyword>
<dbReference type="AlphaFoldDB" id="A0A6A6F536"/>